<evidence type="ECO:0000313" key="7">
    <source>
        <dbReference type="Proteomes" id="UP000268908"/>
    </source>
</evidence>
<dbReference type="InterPro" id="IPR029058">
    <property type="entry name" value="AB_hydrolase_fold"/>
</dbReference>
<dbReference type="Gene3D" id="3.40.50.1820">
    <property type="entry name" value="alpha/beta hydrolase"/>
    <property type="match status" value="1"/>
</dbReference>
<dbReference type="GO" id="GO:0042619">
    <property type="term" value="P:poly-hydroxybutyrate biosynthetic process"/>
    <property type="evidence" value="ECO:0007669"/>
    <property type="project" value="InterPro"/>
</dbReference>
<evidence type="ECO:0000313" key="6">
    <source>
        <dbReference type="EMBL" id="RLJ62849.1"/>
    </source>
</evidence>
<name>A0A497X9F7_9PROT</name>
<protein>
    <submittedName>
        <fullName evidence="6">Polyhydroxyalkanoate synthase</fullName>
    </submittedName>
</protein>
<organism evidence="6 7">
    <name type="scientific">Sulfurisoma sediminicola</name>
    <dbReference type="NCBI Taxonomy" id="1381557"/>
    <lineage>
        <taxon>Bacteria</taxon>
        <taxon>Pseudomonadati</taxon>
        <taxon>Pseudomonadota</taxon>
        <taxon>Betaproteobacteria</taxon>
        <taxon>Nitrosomonadales</taxon>
        <taxon>Sterolibacteriaceae</taxon>
        <taxon>Sulfurisoma</taxon>
    </lineage>
</organism>
<dbReference type="PANTHER" id="PTHR36837:SF5">
    <property type="entry name" value="POLY-3-HYDROXYBUTYRATE SYNTHASE"/>
    <property type="match status" value="1"/>
</dbReference>
<dbReference type="Proteomes" id="UP000268908">
    <property type="component" value="Unassembled WGS sequence"/>
</dbReference>
<dbReference type="NCBIfam" id="TIGR01838">
    <property type="entry name" value="PHA_synth_I"/>
    <property type="match status" value="1"/>
</dbReference>
<accession>A0A497X9F7</accession>
<keyword evidence="3" id="KW-0808">Transferase</keyword>
<evidence type="ECO:0000259" key="5">
    <source>
        <dbReference type="Pfam" id="PF07167"/>
    </source>
</evidence>
<sequence length="598" mass="66466">MPATPESPNSFPHPDMQAFFQQGQAMAQGFMQFMAQQQATMQRNAQAQAQSVPLGQINVPNWIPNDEQTAALRQEWLQRHAELWQHMVQRKAGEAAAPLVQPEAGDRRFDHPAWAESPVFDYVRQAYLLNASYLKQMAEKAPVPEGLAKNRLRFVTRQYVDAMAPSNFVATNPEFVKTALETKGESITRGIQNLIGDLQKGRITMTDEAQFEVGRNLAITPGAVVFENELMQLIQYAPLSDKVAKRPFVMVPPCINKYYILDLQPENSFIRYAVEQGHTVFLVSWRNVRPEQGYLTWDDYIDKGPLTAFNVAREICGTEQVNALGFCVGGTIITSALAVAKARGEDPAASLTLLTTLLDFSDTGEIGYFVDEAAVVTREQTIGKGGILPGRELSSVFSSLRANDLIWQYVVGNYLKGNKPVPFDLLYWNSDSTNLPGPFLAWYLRNLYLENSLRVPGKLEMGTEKAGRVKVDLGRVDMPTFILATREDHIVPWKSSYLGRGLLGGKSTFVLGASGHIAGVINPAAKNKRSYWINDSDTANPDEWLATATEAKGSWWPRWAEWLKGFADGEIPARGRLGSAAYEAGEPAPGRYVKERAE</sequence>
<dbReference type="GO" id="GO:0005737">
    <property type="term" value="C:cytoplasm"/>
    <property type="evidence" value="ECO:0007669"/>
    <property type="project" value="UniProtKB-SubCell"/>
</dbReference>
<reference evidence="6 7" key="1">
    <citation type="submission" date="2018-10" db="EMBL/GenBank/DDBJ databases">
        <title>Genomic Encyclopedia of Type Strains, Phase IV (KMG-IV): sequencing the most valuable type-strain genomes for metagenomic binning, comparative biology and taxonomic classification.</title>
        <authorList>
            <person name="Goeker M."/>
        </authorList>
    </citation>
    <scope>NUCLEOTIDE SEQUENCE [LARGE SCALE GENOMIC DNA]</scope>
    <source>
        <strain evidence="6 7">DSM 26916</strain>
    </source>
</reference>
<dbReference type="EMBL" id="RCCI01000007">
    <property type="protein sequence ID" value="RLJ62849.1"/>
    <property type="molecule type" value="Genomic_DNA"/>
</dbReference>
<evidence type="ECO:0000256" key="4">
    <source>
        <dbReference type="ARBA" id="ARBA00023315"/>
    </source>
</evidence>
<evidence type="ECO:0000256" key="3">
    <source>
        <dbReference type="ARBA" id="ARBA00022679"/>
    </source>
</evidence>
<dbReference type="InterPro" id="IPR010963">
    <property type="entry name" value="PHA_synth_I"/>
</dbReference>
<proteinExistence type="predicted"/>
<dbReference type="AlphaFoldDB" id="A0A497X9F7"/>
<keyword evidence="4" id="KW-0012">Acyltransferase</keyword>
<comment type="subcellular location">
    <subcellularLocation>
        <location evidence="1">Cytoplasm</location>
    </subcellularLocation>
</comment>
<keyword evidence="2" id="KW-0963">Cytoplasm</keyword>
<evidence type="ECO:0000256" key="2">
    <source>
        <dbReference type="ARBA" id="ARBA00022490"/>
    </source>
</evidence>
<keyword evidence="7" id="KW-1185">Reference proteome</keyword>
<gene>
    <name evidence="6" type="ORF">DFR35_2670</name>
</gene>
<evidence type="ECO:0000256" key="1">
    <source>
        <dbReference type="ARBA" id="ARBA00004496"/>
    </source>
</evidence>
<dbReference type="SUPFAM" id="SSF53474">
    <property type="entry name" value="alpha/beta-Hydrolases"/>
    <property type="match status" value="1"/>
</dbReference>
<dbReference type="InterPro" id="IPR051321">
    <property type="entry name" value="PHA/PHB_synthase"/>
</dbReference>
<dbReference type="PANTHER" id="PTHR36837">
    <property type="entry name" value="POLY(3-HYDROXYALKANOATE) POLYMERASE SUBUNIT PHAC"/>
    <property type="match status" value="1"/>
</dbReference>
<dbReference type="GO" id="GO:0016746">
    <property type="term" value="F:acyltransferase activity"/>
    <property type="evidence" value="ECO:0007669"/>
    <property type="project" value="UniProtKB-KW"/>
</dbReference>
<feature type="domain" description="Poly-beta-hydroxybutyrate polymerase N-terminal" evidence="5">
    <location>
        <begin position="106"/>
        <end position="273"/>
    </location>
</feature>
<dbReference type="Pfam" id="PF07167">
    <property type="entry name" value="PhaC_N"/>
    <property type="match status" value="1"/>
</dbReference>
<comment type="caution">
    <text evidence="6">The sequence shown here is derived from an EMBL/GenBank/DDBJ whole genome shotgun (WGS) entry which is preliminary data.</text>
</comment>
<dbReference type="InterPro" id="IPR010941">
    <property type="entry name" value="PhaC_N"/>
</dbReference>